<dbReference type="AlphaFoldDB" id="A0A8J7QAE0"/>
<protein>
    <submittedName>
        <fullName evidence="6">DJ-1/PfpI family protein</fullName>
    </submittedName>
</protein>
<dbReference type="GO" id="GO:0019243">
    <property type="term" value="P:methylglyoxal catabolic process to D-lactate via S-lactoyl-glutathione"/>
    <property type="evidence" value="ECO:0007669"/>
    <property type="project" value="TreeGrafter"/>
</dbReference>
<organism evidence="6 7">
    <name type="scientific">Acanthopleuribacter pedis</name>
    <dbReference type="NCBI Taxonomy" id="442870"/>
    <lineage>
        <taxon>Bacteria</taxon>
        <taxon>Pseudomonadati</taxon>
        <taxon>Acidobacteriota</taxon>
        <taxon>Holophagae</taxon>
        <taxon>Acanthopleuribacterales</taxon>
        <taxon>Acanthopleuribacteraceae</taxon>
        <taxon>Acanthopleuribacter</taxon>
    </lineage>
</organism>
<evidence type="ECO:0000256" key="2">
    <source>
        <dbReference type="ARBA" id="ARBA00023239"/>
    </source>
</evidence>
<keyword evidence="1" id="KW-0346">Stress response</keyword>
<dbReference type="Gene3D" id="3.40.50.880">
    <property type="match status" value="2"/>
</dbReference>
<accession>A0A8J7QAE0</accession>
<evidence type="ECO:0000313" key="6">
    <source>
        <dbReference type="EMBL" id="MBO1320409.1"/>
    </source>
</evidence>
<dbReference type="InterPro" id="IPR029062">
    <property type="entry name" value="Class_I_gatase-like"/>
</dbReference>
<dbReference type="InterPro" id="IPR002818">
    <property type="entry name" value="DJ-1/PfpI"/>
</dbReference>
<keyword evidence="7" id="KW-1185">Reference proteome</keyword>
<feature type="chain" id="PRO_5035308236" evidence="4">
    <location>
        <begin position="26"/>
        <end position="486"/>
    </location>
</feature>
<name>A0A8J7QAE0_9BACT</name>
<evidence type="ECO:0000256" key="1">
    <source>
        <dbReference type="ARBA" id="ARBA00023016"/>
    </source>
</evidence>
<evidence type="ECO:0000256" key="4">
    <source>
        <dbReference type="SAM" id="SignalP"/>
    </source>
</evidence>
<comment type="similarity">
    <text evidence="3">Belongs to the peptidase C56 family. HSP31-like subfamily.</text>
</comment>
<dbReference type="SUPFAM" id="SSF52317">
    <property type="entry name" value="Class I glutamine amidotransferase-like"/>
    <property type="match status" value="2"/>
</dbReference>
<dbReference type="RefSeq" id="WP_207860363.1">
    <property type="nucleotide sequence ID" value="NZ_JAFREP010000017.1"/>
</dbReference>
<feature type="signal peptide" evidence="4">
    <location>
        <begin position="1"/>
        <end position="25"/>
    </location>
</feature>
<dbReference type="Pfam" id="PF01965">
    <property type="entry name" value="DJ-1_PfpI"/>
    <property type="match status" value="1"/>
</dbReference>
<evidence type="ECO:0000256" key="3">
    <source>
        <dbReference type="ARBA" id="ARBA00038493"/>
    </source>
</evidence>
<comment type="caution">
    <text evidence="6">The sequence shown here is derived from an EMBL/GenBank/DDBJ whole genome shotgun (WGS) entry which is preliminary data.</text>
</comment>
<dbReference type="EMBL" id="JAFREP010000017">
    <property type="protein sequence ID" value="MBO1320409.1"/>
    <property type="molecule type" value="Genomic_DNA"/>
</dbReference>
<dbReference type="PANTHER" id="PTHR48094">
    <property type="entry name" value="PROTEIN/NUCLEIC ACID DEGLYCASE DJ-1-RELATED"/>
    <property type="match status" value="1"/>
</dbReference>
<keyword evidence="4" id="KW-0732">Signal</keyword>
<feature type="domain" description="DJ-1/PfpI" evidence="5">
    <location>
        <begin position="33"/>
        <end position="188"/>
    </location>
</feature>
<dbReference type="PANTHER" id="PTHR48094:SF11">
    <property type="entry name" value="GLUTATHIONE-INDEPENDENT GLYOXALASE HSP31-RELATED"/>
    <property type="match status" value="1"/>
</dbReference>
<dbReference type="GO" id="GO:0005737">
    <property type="term" value="C:cytoplasm"/>
    <property type="evidence" value="ECO:0007669"/>
    <property type="project" value="TreeGrafter"/>
</dbReference>
<proteinExistence type="inferred from homology"/>
<gene>
    <name evidence="6" type="ORF">J3U88_18180</name>
</gene>
<sequence length="486" mass="51415">MFPTRFTTALSVLLVLAQLHLPLQAQSETPDPVLLVVANQDVYYPDYILPRQALEAAGFTVTVAAPQAGIATSHGADPDFPVDVALSDVEAASFSGVVLVGGWGASALQYQFPGTYHNPAYNGDPTVQAQLNSLLNDFDDQDKMIGSICYGISLLAWARIDGVSPVAGRDVVGYFGSIPQFSLEGENYSVHTSWHVAQNGGNFLAEGSVGDPTTSADDVLVDGNLVFGESFRCGTTFGEVFAAEIHARFVPPTPEPLPVLLVLANDGFYFQEYNDTRIGLEAQGLSAVVAAGDADWCVPHPGSGQGAESGWILPDLTLAEVDVADYAAVAFIGGWGSSHYQYAFPGTYSNPYYGNNDHRDLANQIIQTFVDADKIISAICHGVAVLAWARVEGASPLNGKDVATYALGGPAGLYDGVWYSNWEVPSSWHVTVNGGNYLPSGSIGDPGTVADDVMVDFGNGIRVITAENYDTALAFGQTLAAEILAE</sequence>
<dbReference type="Proteomes" id="UP000664417">
    <property type="component" value="Unassembled WGS sequence"/>
</dbReference>
<evidence type="ECO:0000259" key="5">
    <source>
        <dbReference type="Pfam" id="PF01965"/>
    </source>
</evidence>
<evidence type="ECO:0000313" key="7">
    <source>
        <dbReference type="Proteomes" id="UP000664417"/>
    </source>
</evidence>
<dbReference type="GO" id="GO:0019172">
    <property type="term" value="F:glyoxalase III activity"/>
    <property type="evidence" value="ECO:0007669"/>
    <property type="project" value="TreeGrafter"/>
</dbReference>
<reference evidence="6" key="1">
    <citation type="submission" date="2021-03" db="EMBL/GenBank/DDBJ databases">
        <authorList>
            <person name="Wang G."/>
        </authorList>
    </citation>
    <scope>NUCLEOTIDE SEQUENCE</scope>
    <source>
        <strain evidence="6">KCTC 12899</strain>
    </source>
</reference>
<dbReference type="InterPro" id="IPR050325">
    <property type="entry name" value="Prot/Nucl_acid_deglycase"/>
</dbReference>
<keyword evidence="2" id="KW-0456">Lyase</keyword>